<reference evidence="3 4" key="1">
    <citation type="submission" date="2020-10" db="EMBL/GenBank/DDBJ databases">
        <title>Complete genome sequence of Paludibaculum fermentans P105T, a facultatively anaerobic acidobacterium capable of dissimilatory Fe(III) reduction.</title>
        <authorList>
            <person name="Dedysh S.N."/>
            <person name="Beletsky A.V."/>
            <person name="Kulichevskaya I.S."/>
            <person name="Mardanov A.V."/>
            <person name="Ravin N.V."/>
        </authorList>
    </citation>
    <scope>NUCLEOTIDE SEQUENCE [LARGE SCALE GENOMIC DNA]</scope>
    <source>
        <strain evidence="3 4">P105</strain>
    </source>
</reference>
<dbReference type="EMBL" id="CP063849">
    <property type="protein sequence ID" value="QOY85507.1"/>
    <property type="molecule type" value="Genomic_DNA"/>
</dbReference>
<dbReference type="InterPro" id="IPR036873">
    <property type="entry name" value="Rhodanese-like_dom_sf"/>
</dbReference>
<dbReference type="KEGG" id="pfer:IRI77_22060"/>
<dbReference type="Proteomes" id="UP000593892">
    <property type="component" value="Chromosome"/>
</dbReference>
<evidence type="ECO:0000259" key="2">
    <source>
        <dbReference type="PROSITE" id="PS50206"/>
    </source>
</evidence>
<dbReference type="SUPFAM" id="SSF52821">
    <property type="entry name" value="Rhodanese/Cell cycle control phosphatase"/>
    <property type="match status" value="1"/>
</dbReference>
<feature type="chain" id="PRO_5032388517" evidence="1">
    <location>
        <begin position="30"/>
        <end position="159"/>
    </location>
</feature>
<dbReference type="AlphaFoldDB" id="A0A7S7SH41"/>
<evidence type="ECO:0000313" key="4">
    <source>
        <dbReference type="Proteomes" id="UP000593892"/>
    </source>
</evidence>
<dbReference type="RefSeq" id="WP_194447177.1">
    <property type="nucleotide sequence ID" value="NZ_CP063849.1"/>
</dbReference>
<evidence type="ECO:0000313" key="3">
    <source>
        <dbReference type="EMBL" id="QOY85507.1"/>
    </source>
</evidence>
<dbReference type="InterPro" id="IPR001763">
    <property type="entry name" value="Rhodanese-like_dom"/>
</dbReference>
<organism evidence="3 4">
    <name type="scientific">Paludibaculum fermentans</name>
    <dbReference type="NCBI Taxonomy" id="1473598"/>
    <lineage>
        <taxon>Bacteria</taxon>
        <taxon>Pseudomonadati</taxon>
        <taxon>Acidobacteriota</taxon>
        <taxon>Terriglobia</taxon>
        <taxon>Bryobacterales</taxon>
        <taxon>Bryobacteraceae</taxon>
        <taxon>Paludibaculum</taxon>
    </lineage>
</organism>
<name>A0A7S7SH41_PALFE</name>
<dbReference type="PROSITE" id="PS50206">
    <property type="entry name" value="RHODANESE_3"/>
    <property type="match status" value="1"/>
</dbReference>
<sequence>MCTEVTPRLSRRGLMRTSLAALTAVAASAAPAGWNDADLILPADFAKRLGGKDAKKIAIFHVGFGVLYRSKHIPNSVYVGPCNKPEGIELLRKAAAGLSKDQDVVLYCGCCPWDHCPNMKPAFAELKQLGFKRLKALIIDTNFSADWIQHGYPVENGQG</sequence>
<gene>
    <name evidence="3" type="ORF">IRI77_22060</name>
</gene>
<keyword evidence="4" id="KW-1185">Reference proteome</keyword>
<feature type="signal peptide" evidence="1">
    <location>
        <begin position="1"/>
        <end position="29"/>
    </location>
</feature>
<protein>
    <submittedName>
        <fullName evidence="3">Rhodanese-like domain-containing protein</fullName>
    </submittedName>
</protein>
<proteinExistence type="predicted"/>
<keyword evidence="1" id="KW-0732">Signal</keyword>
<dbReference type="InterPro" id="IPR006311">
    <property type="entry name" value="TAT_signal"/>
</dbReference>
<dbReference type="PROSITE" id="PS51318">
    <property type="entry name" value="TAT"/>
    <property type="match status" value="1"/>
</dbReference>
<accession>A0A7S7SH41</accession>
<evidence type="ECO:0000256" key="1">
    <source>
        <dbReference type="SAM" id="SignalP"/>
    </source>
</evidence>
<feature type="domain" description="Rhodanese" evidence="2">
    <location>
        <begin position="53"/>
        <end position="156"/>
    </location>
</feature>
<dbReference type="Gene3D" id="3.40.250.10">
    <property type="entry name" value="Rhodanese-like domain"/>
    <property type="match status" value="1"/>
</dbReference>